<dbReference type="AlphaFoldDB" id="A0A0M0JPI6"/>
<name>A0A0M0JPI6_9EUKA</name>
<feature type="coiled-coil region" evidence="1">
    <location>
        <begin position="350"/>
        <end position="386"/>
    </location>
</feature>
<proteinExistence type="predicted"/>
<feature type="coiled-coil region" evidence="1">
    <location>
        <begin position="419"/>
        <end position="501"/>
    </location>
</feature>
<evidence type="ECO:0008006" key="5">
    <source>
        <dbReference type="Google" id="ProtNLM"/>
    </source>
</evidence>
<organism evidence="3 4">
    <name type="scientific">Chrysochromulina tobinii</name>
    <dbReference type="NCBI Taxonomy" id="1460289"/>
    <lineage>
        <taxon>Eukaryota</taxon>
        <taxon>Haptista</taxon>
        <taxon>Haptophyta</taxon>
        <taxon>Prymnesiophyceae</taxon>
        <taxon>Prymnesiales</taxon>
        <taxon>Chrysochromulinaceae</taxon>
        <taxon>Chrysochromulina</taxon>
    </lineage>
</organism>
<dbReference type="Proteomes" id="UP000037460">
    <property type="component" value="Unassembled WGS sequence"/>
</dbReference>
<evidence type="ECO:0000256" key="1">
    <source>
        <dbReference type="SAM" id="Coils"/>
    </source>
</evidence>
<comment type="caution">
    <text evidence="3">The sequence shown here is derived from an EMBL/GenBank/DDBJ whole genome shotgun (WGS) entry which is preliminary data.</text>
</comment>
<gene>
    <name evidence="3" type="ORF">Ctob_003523</name>
</gene>
<reference evidence="4" key="1">
    <citation type="journal article" date="2015" name="PLoS Genet.">
        <title>Genome Sequence and Transcriptome Analyses of Chrysochromulina tobin: Metabolic Tools for Enhanced Algal Fitness in the Prominent Order Prymnesiales (Haptophyceae).</title>
        <authorList>
            <person name="Hovde B.T."/>
            <person name="Deodato C.R."/>
            <person name="Hunsperger H.M."/>
            <person name="Ryken S.A."/>
            <person name="Yost W."/>
            <person name="Jha R.K."/>
            <person name="Patterson J."/>
            <person name="Monnat R.J. Jr."/>
            <person name="Barlow S.B."/>
            <person name="Starkenburg S.R."/>
            <person name="Cattolico R.A."/>
        </authorList>
    </citation>
    <scope>NUCLEOTIDE SEQUENCE</scope>
    <source>
        <strain evidence="4">CCMP291</strain>
    </source>
</reference>
<evidence type="ECO:0000256" key="2">
    <source>
        <dbReference type="SAM" id="MobiDB-lite"/>
    </source>
</evidence>
<dbReference type="EMBL" id="JWZX01002564">
    <property type="protein sequence ID" value="KOO28479.1"/>
    <property type="molecule type" value="Genomic_DNA"/>
</dbReference>
<keyword evidence="1" id="KW-0175">Coiled coil</keyword>
<accession>A0A0M0JPI6</accession>
<evidence type="ECO:0000313" key="3">
    <source>
        <dbReference type="EMBL" id="KOO28479.1"/>
    </source>
</evidence>
<keyword evidence="4" id="KW-1185">Reference proteome</keyword>
<feature type="region of interest" description="Disordered" evidence="2">
    <location>
        <begin position="154"/>
        <end position="214"/>
    </location>
</feature>
<protein>
    <recommendedName>
        <fullName evidence="5">Trichohyalin-plectin-homology domain-containing protein</fullName>
    </recommendedName>
</protein>
<evidence type="ECO:0000313" key="4">
    <source>
        <dbReference type="Proteomes" id="UP000037460"/>
    </source>
</evidence>
<sequence length="558" mass="66248">MEWSQSLEQAASAVKAAAQNLGSVHEKWMEIGRQRQEAEYNAQQLKKIAKEEEAQKQARQVWLQVEKDTSRKKAESRMAENAEAVRLREQTVELLRHEAELREAEELEITAERARRLNYARRYQEKKKKERDERERALREERLAIEALRAQERAESIAVEQEKERRAKEAREEALSKKREEYERKRLQQKAERERREQEMKEQHARMKVEARVKEEVRKDMERKAAEAAAEAKAKAAEGEKLLEEQAAAARNEAAKRSKIRMEADKRDAEKMFVHVERSEKLVKKCLKETRQLAAKFEQEARNREEEATARYDAEMRVKREIEFRRREEEHQRDLEATKRHKTWQAAEVREKLRREAAEAAMKKSLAEEERQRIEETNQRERARYEKEWRDHLRYKARRYDEDLVRRQKKAEDDRKARLEAFKETVRQLHESNDEIQRQSKAEKRQLQATRTAFRDHVLSLSEQRELALRQLKLDAEEFAAEQAIKEAERAEAMLKATMSKYGAHKQELQLSTMSNDRFGESRTPQQQRERALIENTCAGARLAERLICGELLGELAT</sequence>